<dbReference type="GeneID" id="100745493"/>
<feature type="domain" description="RecQ mediated genome instability protein 1 OB-fold" evidence="3">
    <location>
        <begin position="67"/>
        <end position="198"/>
    </location>
</feature>
<organism evidence="6 7">
    <name type="scientific">Bombus impatiens</name>
    <name type="common">Bumblebee</name>
    <dbReference type="NCBI Taxonomy" id="132113"/>
    <lineage>
        <taxon>Eukaryota</taxon>
        <taxon>Metazoa</taxon>
        <taxon>Ecdysozoa</taxon>
        <taxon>Arthropoda</taxon>
        <taxon>Hexapoda</taxon>
        <taxon>Insecta</taxon>
        <taxon>Pterygota</taxon>
        <taxon>Neoptera</taxon>
        <taxon>Endopterygota</taxon>
        <taxon>Hymenoptera</taxon>
        <taxon>Apocrita</taxon>
        <taxon>Aculeata</taxon>
        <taxon>Apoidea</taxon>
        <taxon>Anthophila</taxon>
        <taxon>Apidae</taxon>
        <taxon>Bombus</taxon>
        <taxon>Pyrobombus</taxon>
    </lineage>
</organism>
<dbReference type="GO" id="GO:0000166">
    <property type="term" value="F:nucleotide binding"/>
    <property type="evidence" value="ECO:0007669"/>
    <property type="project" value="InterPro"/>
</dbReference>
<evidence type="ECO:0000313" key="6">
    <source>
        <dbReference type="Proteomes" id="UP000515180"/>
    </source>
</evidence>
<dbReference type="RefSeq" id="XP_012239786.1">
    <property type="nucleotide sequence ID" value="XM_012384363.3"/>
</dbReference>
<dbReference type="PANTHER" id="PTHR14790">
    <property type="entry name" value="RECQ-MEDIATED GENOME INSTABILITY PROTEIN 1 RMI1"/>
    <property type="match status" value="1"/>
</dbReference>
<dbReference type="GO" id="GO:0000724">
    <property type="term" value="P:double-strand break repair via homologous recombination"/>
    <property type="evidence" value="ECO:0007669"/>
    <property type="project" value="TreeGrafter"/>
</dbReference>
<evidence type="ECO:0000256" key="1">
    <source>
        <dbReference type="ARBA" id="ARBA00006395"/>
    </source>
</evidence>
<accession>A0A6P3US11</accession>
<dbReference type="PANTHER" id="PTHR14790:SF15">
    <property type="entry name" value="RECQ-MEDIATED GENOME INSTABILITY PROTEIN 1"/>
    <property type="match status" value="1"/>
</dbReference>
<dbReference type="GO" id="GO:0031422">
    <property type="term" value="C:RecQ family helicase-topoisomerase III complex"/>
    <property type="evidence" value="ECO:0007669"/>
    <property type="project" value="TreeGrafter"/>
</dbReference>
<feature type="domain" description="RMI1 N-terminal" evidence="5">
    <location>
        <begin position="19"/>
        <end position="59"/>
    </location>
</feature>
<dbReference type="Proteomes" id="UP000515180">
    <property type="component" value="Unplaced"/>
</dbReference>
<comment type="similarity">
    <text evidence="1">Belongs to the RMI1 family.</text>
</comment>
<evidence type="ECO:0000256" key="2">
    <source>
        <dbReference type="ARBA" id="ARBA00018987"/>
    </source>
</evidence>
<dbReference type="GO" id="GO:0016604">
    <property type="term" value="C:nuclear body"/>
    <property type="evidence" value="ECO:0007669"/>
    <property type="project" value="TreeGrafter"/>
</dbReference>
<evidence type="ECO:0000313" key="7">
    <source>
        <dbReference type="RefSeq" id="XP_012239786.1"/>
    </source>
</evidence>
<dbReference type="GO" id="GO:0000712">
    <property type="term" value="P:resolution of meiotic recombination intermediates"/>
    <property type="evidence" value="ECO:0007669"/>
    <property type="project" value="TreeGrafter"/>
</dbReference>
<dbReference type="Pfam" id="PF08585">
    <property type="entry name" value="RMI1_N_C"/>
    <property type="match status" value="1"/>
</dbReference>
<evidence type="ECO:0000259" key="3">
    <source>
        <dbReference type="Pfam" id="PF08585"/>
    </source>
</evidence>
<feature type="domain" description="RecQ-mediated genome instability protein 1 C-terminal OB-fold" evidence="4">
    <location>
        <begin position="496"/>
        <end position="612"/>
    </location>
</feature>
<dbReference type="InterPro" id="IPR013894">
    <property type="entry name" value="RMI1_OB"/>
</dbReference>
<evidence type="ECO:0000259" key="5">
    <source>
        <dbReference type="Pfam" id="PF21000"/>
    </source>
</evidence>
<dbReference type="AlphaFoldDB" id="A0A6P3US11"/>
<dbReference type="Pfam" id="PF16099">
    <property type="entry name" value="RMI1_C"/>
    <property type="match status" value="1"/>
</dbReference>
<gene>
    <name evidence="7" type="primary">LOC100745493</name>
</gene>
<dbReference type="SMART" id="SM01161">
    <property type="entry name" value="DUF1767"/>
    <property type="match status" value="1"/>
</dbReference>
<dbReference type="OrthoDB" id="341511at2759"/>
<dbReference type="KEGG" id="bim:100745493"/>
<evidence type="ECO:0000259" key="4">
    <source>
        <dbReference type="Pfam" id="PF16099"/>
    </source>
</evidence>
<name>A0A6P3US11_BOMIM</name>
<reference evidence="7" key="1">
    <citation type="submission" date="2025-08" db="UniProtKB">
        <authorList>
            <consortium name="RefSeq"/>
        </authorList>
    </citation>
    <scope>IDENTIFICATION</scope>
</reference>
<keyword evidence="6" id="KW-1185">Reference proteome</keyword>
<dbReference type="Gene3D" id="6.10.140.770">
    <property type="match status" value="1"/>
</dbReference>
<dbReference type="Pfam" id="PF21000">
    <property type="entry name" value="RMI1_N_N"/>
    <property type="match status" value="1"/>
</dbReference>
<proteinExistence type="inferred from homology"/>
<dbReference type="InterPro" id="IPR049363">
    <property type="entry name" value="RMI1_N"/>
</dbReference>
<protein>
    <recommendedName>
        <fullName evidence="2">RecQ-mediated genome instability protein 1</fullName>
    </recommendedName>
</protein>
<dbReference type="InterPro" id="IPR042470">
    <property type="entry name" value="RMI1_N_C_sf"/>
</dbReference>
<dbReference type="Gene3D" id="2.40.50.770">
    <property type="entry name" value="RecQ-mediated genome instability protein Rmi1, C-terminal domain"/>
    <property type="match status" value="1"/>
</dbReference>
<dbReference type="InterPro" id="IPR032199">
    <property type="entry name" value="RMI1_C"/>
</dbReference>
<sequence>MNEDVFRRIKGRLKSEYYSMNNEWLRDCIEFYVNQHENPGPEKILQFVKEQWQLGDLRKINNENGCLPCNLSDQKFIILSGNYILQVEQMYDIATSKYKQLEHIRNAHISKIDLSEAEKMEKWQPPKKRMIQLRLTDGLQDLIGIEYNYISRLNDMLLPGYKVMITGPLKCRKGVLLLEEGKLKGIGGEVDSLLIPNAMENVLARALNLSENPDPYSDNETKSNNIRPQVPQMDQVLFEEDFEVNPEDIFKTEDSHNEDRKKSKIKNTNTDVKRVQSYENEGVLNDNVHFQRGINNANTEIKRLLSHENEETLIDDECFQTETEFTSDQVKTDQSCENEKILDDDDCFLEMVDEEQFTEASIEQKSIALPFRTLPKEGSDDIIVITDEKAVTDVKYDAFRETREKDSSHLNFKSCTAKTDSSISCSKIGKKQKSLLSDGKKRVSTSPRTTIASKKGRMDKQITEFIKGVNAPEEPKICEFIYDINNEIITTTTFKTIRGHVQVLGKLTKQDSSWILQATIADGTGTIEVSFSNKILENLLGFSVREFSLKKKLRKKNPEIEHELRMSFRNAEKEMNALDALLKLELNRDERPTVIEITDLTQEQKEIIDRRVKAFLLENNV</sequence>